<protein>
    <submittedName>
        <fullName evidence="2">14748_t:CDS:1</fullName>
    </submittedName>
</protein>
<gene>
    <name evidence="2" type="ORF">CPELLU_LOCUS242</name>
</gene>
<proteinExistence type="predicted"/>
<evidence type="ECO:0000313" key="2">
    <source>
        <dbReference type="EMBL" id="CAG8452985.1"/>
    </source>
</evidence>
<comment type="caution">
    <text evidence="2">The sequence shown here is derived from an EMBL/GenBank/DDBJ whole genome shotgun (WGS) entry which is preliminary data.</text>
</comment>
<dbReference type="OrthoDB" id="2404201at2759"/>
<feature type="region of interest" description="Disordered" evidence="1">
    <location>
        <begin position="348"/>
        <end position="376"/>
    </location>
</feature>
<dbReference type="Proteomes" id="UP000789759">
    <property type="component" value="Unassembled WGS sequence"/>
</dbReference>
<dbReference type="EMBL" id="CAJVQA010000058">
    <property type="protein sequence ID" value="CAG8452985.1"/>
    <property type="molecule type" value="Genomic_DNA"/>
</dbReference>
<evidence type="ECO:0000256" key="1">
    <source>
        <dbReference type="SAM" id="MobiDB-lite"/>
    </source>
</evidence>
<dbReference type="AlphaFoldDB" id="A0A9N8VK06"/>
<organism evidence="2 3">
    <name type="scientific">Cetraspora pellucida</name>
    <dbReference type="NCBI Taxonomy" id="1433469"/>
    <lineage>
        <taxon>Eukaryota</taxon>
        <taxon>Fungi</taxon>
        <taxon>Fungi incertae sedis</taxon>
        <taxon>Mucoromycota</taxon>
        <taxon>Glomeromycotina</taxon>
        <taxon>Glomeromycetes</taxon>
        <taxon>Diversisporales</taxon>
        <taxon>Gigasporaceae</taxon>
        <taxon>Cetraspora</taxon>
    </lineage>
</organism>
<reference evidence="2" key="1">
    <citation type="submission" date="2021-06" db="EMBL/GenBank/DDBJ databases">
        <authorList>
            <person name="Kallberg Y."/>
            <person name="Tangrot J."/>
            <person name="Rosling A."/>
        </authorList>
    </citation>
    <scope>NUCLEOTIDE SEQUENCE</scope>
    <source>
        <strain evidence="2">FL966</strain>
    </source>
</reference>
<accession>A0A9N8VK06</accession>
<feature type="compositionally biased region" description="Basic residues" evidence="1">
    <location>
        <begin position="358"/>
        <end position="376"/>
    </location>
</feature>
<keyword evidence="3" id="KW-1185">Reference proteome</keyword>
<evidence type="ECO:0000313" key="3">
    <source>
        <dbReference type="Proteomes" id="UP000789759"/>
    </source>
</evidence>
<sequence>MATVARDLTSIAPLIAEISNYNGQILPDEWYQRINQILTLLSIMAADILKSKMAGKYTNILAQYPVGTNIDTPAHFIVWLCHKYQTETVGTQQVATQRLAQEKFLLFDNPESYKARIHPLLLGVANGDANILGLLKGHLSGELYTWIKITNPGGIDAFFTELKNIWLERPPNLYKGSIPDQISQTSAVNIQNKLHSDSSSISRAELDSMIKSQLALVPTTSIQSSQLQKTQALQSQQKQPDFSDYFRVPDEYMPERPPDGYDINSEKFIHCDLINPTPLASQIIEFLANDLYKKVLDMFLAKPVQSKKNVEVDSDEELADHMGKLSINKALSKDFEAEVHAVIKSSKHRCSNCNRTGHNSHKCSRKKSKNSKRSSKNKKVIRINYLLERSPNHIKQKKTHLLQLEKLKSENKNLTTPDFTNYREPAPKISESEKEETLDNPMEIDFVKKKEPITSIATIPVKIKHLKIPAMYNLSGVATVPTESIGVACNFPITLSSGFTIDEDFAVSGLEVNCVTISQNDKPLISDQISQEVDSNKDDNVLLEEWCASADFSLDSVNLTLAKQAPKVINEHKQLQNENTNLISHNAQKDIFIAESKAKNVTKSKKIKSLEYIIKILESKLFSAQKDVISIQNNSSKKEFKILSLKSKIVEVEHELASKVSELEYLKLKAISNPILGGNDEKNMTKSDDISAVIEPSKNLNKYFIHGKNMDQAEKINAEIIELPKNDTEINSKIDDLINICFR</sequence>
<name>A0A9N8VK06_9GLOM</name>